<keyword evidence="2" id="KW-0472">Membrane</keyword>
<evidence type="ECO:0000256" key="1">
    <source>
        <dbReference type="SAM" id="MobiDB-lite"/>
    </source>
</evidence>
<feature type="region of interest" description="Disordered" evidence="1">
    <location>
        <begin position="611"/>
        <end position="644"/>
    </location>
</feature>
<dbReference type="PANTHER" id="PTHR31045">
    <property type="entry name" value="PLAC8 FAMILY PROTEIN-RELATED"/>
    <property type="match status" value="1"/>
</dbReference>
<sequence>MDSEPNGRLGKENQDSSNFFQYPDCMDNDPNEKKAEIQTEDANSNLNYFSQMPPDPNKQTGIKFHVSSSQRGLLEMSGPLGEAEKKAPTPQKPKRKFLKYLKMPSIKGGFLKLGSSTLLVSPSATFQRIAGERDEVSRATQTPAPMRGLKDGFKMPFVGEIRWKVLRVAMKEWLRNPKNLALFIWGIAVAVSGAILFLVLVGFLNKALPNKTQRDAWFEVSNQILNALFAMMCLYHHPLRFYHLSLLCRWNQEDIIKLRKIYCKNGTYKPHEWAHIMIVVLLLHLNCFAQYALCGLNWGYKRSERPAIGVGLCLAVAIGAPAVAGLYLILSPLGKEYDIDLEAGGITDVEVIESGDSFSKAKPISKMLEKRYSFVVRENKRMEPKPEWQGGLFDFSSDLPLAFFSTFALFCVFGWNMDRLGFGNMYVHIVTFILLCMAPFWIFNLAAINIDNEHVREALGITGIILCVFGLLYGGFWRVQMRKKFGLPANRWCFGQPTLTDLMQWLFCSVCSLSQEVRTGDFYEVWEDKLFLKQAADCDLSNLGGASPQLVPLSHEPGSPALLPSSMNSHYLSTGQSPLNGQASASHIPSSMFSAGSSPMRETHVLNPLAFRPEDASKEEDQMEKSNIKTDPMNAPIPLRLQRE</sequence>
<dbReference type="GO" id="GO:0051762">
    <property type="term" value="P:sesquiterpene biosynthetic process"/>
    <property type="evidence" value="ECO:0007669"/>
    <property type="project" value="TreeGrafter"/>
</dbReference>
<dbReference type="AlphaFoldDB" id="A0A0D6QSF0"/>
<feature type="compositionally biased region" description="Basic and acidic residues" evidence="1">
    <location>
        <begin position="612"/>
        <end position="628"/>
    </location>
</feature>
<feature type="region of interest" description="Disordered" evidence="1">
    <location>
        <begin position="1"/>
        <end position="58"/>
    </location>
</feature>
<organism evidence="3">
    <name type="scientific">Araucaria cunninghamii</name>
    <name type="common">Hoop pine</name>
    <name type="synonym">Moreton Bay pine</name>
    <dbReference type="NCBI Taxonomy" id="56994"/>
    <lineage>
        <taxon>Eukaryota</taxon>
        <taxon>Viridiplantae</taxon>
        <taxon>Streptophyta</taxon>
        <taxon>Embryophyta</taxon>
        <taxon>Tracheophyta</taxon>
        <taxon>Spermatophyta</taxon>
        <taxon>Pinopsida</taxon>
        <taxon>Pinidae</taxon>
        <taxon>Conifers II</taxon>
        <taxon>Araucariales</taxon>
        <taxon>Araucariaceae</taxon>
        <taxon>Araucaria</taxon>
    </lineage>
</organism>
<dbReference type="EMBL" id="GCKF01047172">
    <property type="protein sequence ID" value="JAG93331.1"/>
    <property type="molecule type" value="Transcribed_RNA"/>
</dbReference>
<dbReference type="GO" id="GO:0009975">
    <property type="term" value="F:cyclase activity"/>
    <property type="evidence" value="ECO:0007669"/>
    <property type="project" value="TreeGrafter"/>
</dbReference>
<dbReference type="InterPro" id="IPR021369">
    <property type="entry name" value="DUF2985"/>
</dbReference>
<reference evidence="3" key="1">
    <citation type="submission" date="2015-03" db="EMBL/GenBank/DDBJ databases">
        <title>A transcriptome of Araucaria cunninghamii, an australian fine timber species.</title>
        <authorList>
            <person name="Jing Yi C.J.Y."/>
            <person name="Yin San L.Y.S."/>
            <person name="Abdul Karim S.S."/>
            <person name="Wan Azmi N.N."/>
            <person name="Hercus R.R."/>
            <person name="Croft L.L."/>
        </authorList>
    </citation>
    <scope>NUCLEOTIDE SEQUENCE</scope>
    <source>
        <strain evidence="3">MI0301</strain>
        <tissue evidence="3">Leaf</tissue>
    </source>
</reference>
<dbReference type="Pfam" id="PF04749">
    <property type="entry name" value="PLAC8"/>
    <property type="match status" value="1"/>
</dbReference>
<protein>
    <submittedName>
        <fullName evidence="3">Uncharacterized protein</fullName>
    </submittedName>
</protein>
<name>A0A0D6QSF0_ARACU</name>
<feature type="transmembrane region" description="Helical" evidence="2">
    <location>
        <begin position="458"/>
        <end position="477"/>
    </location>
</feature>
<keyword evidence="2" id="KW-0812">Transmembrane</keyword>
<dbReference type="PANTHER" id="PTHR31045:SF30">
    <property type="entry name" value="PLAC8 FAMILY PROTEIN"/>
    <property type="match status" value="1"/>
</dbReference>
<dbReference type="Pfam" id="PF11204">
    <property type="entry name" value="DUF2985"/>
    <property type="match status" value="1"/>
</dbReference>
<dbReference type="NCBIfam" id="TIGR01571">
    <property type="entry name" value="A_thal_Cys_rich"/>
    <property type="match status" value="1"/>
</dbReference>
<feature type="compositionally biased region" description="Polar residues" evidence="1">
    <location>
        <begin position="575"/>
        <end position="597"/>
    </location>
</feature>
<keyword evidence="2" id="KW-1133">Transmembrane helix</keyword>
<evidence type="ECO:0000256" key="2">
    <source>
        <dbReference type="SAM" id="Phobius"/>
    </source>
</evidence>
<feature type="transmembrane region" description="Helical" evidence="2">
    <location>
        <begin position="216"/>
        <end position="237"/>
    </location>
</feature>
<feature type="transmembrane region" description="Helical" evidence="2">
    <location>
        <begin position="399"/>
        <end position="418"/>
    </location>
</feature>
<feature type="compositionally biased region" description="Polar residues" evidence="1">
    <location>
        <begin position="40"/>
        <end position="50"/>
    </location>
</feature>
<feature type="transmembrane region" description="Helical" evidence="2">
    <location>
        <begin position="425"/>
        <end position="446"/>
    </location>
</feature>
<feature type="transmembrane region" description="Helical" evidence="2">
    <location>
        <begin position="273"/>
        <end position="296"/>
    </location>
</feature>
<feature type="transmembrane region" description="Helical" evidence="2">
    <location>
        <begin position="180"/>
        <end position="204"/>
    </location>
</feature>
<evidence type="ECO:0000313" key="3">
    <source>
        <dbReference type="EMBL" id="JAG93331.1"/>
    </source>
</evidence>
<accession>A0A0D6QSF0</accession>
<proteinExistence type="predicted"/>
<dbReference type="InterPro" id="IPR006461">
    <property type="entry name" value="PLAC_motif_containing"/>
</dbReference>
<feature type="region of interest" description="Disordered" evidence="1">
    <location>
        <begin position="575"/>
        <end position="599"/>
    </location>
</feature>
<feature type="transmembrane region" description="Helical" evidence="2">
    <location>
        <begin position="308"/>
        <end position="330"/>
    </location>
</feature>